<keyword evidence="5 8" id="KW-1133">Transmembrane helix</keyword>
<evidence type="ECO:0000256" key="1">
    <source>
        <dbReference type="ARBA" id="ARBA00004141"/>
    </source>
</evidence>
<feature type="transmembrane region" description="Helical" evidence="8">
    <location>
        <begin position="43"/>
        <end position="67"/>
    </location>
</feature>
<feature type="transmembrane region" description="Helical" evidence="8">
    <location>
        <begin position="428"/>
        <end position="450"/>
    </location>
</feature>
<dbReference type="Gene3D" id="1.20.1730.10">
    <property type="entry name" value="Sodium/glucose cotransporter"/>
    <property type="match status" value="1"/>
</dbReference>
<feature type="transmembrane region" description="Helical" evidence="8">
    <location>
        <begin position="121"/>
        <end position="141"/>
    </location>
</feature>
<comment type="similarity">
    <text evidence="2 7">Belongs to the sodium:solute symporter (SSF) (TC 2.A.21) family.</text>
</comment>
<evidence type="ECO:0000313" key="9">
    <source>
        <dbReference type="EMBL" id="PSC69629.1"/>
    </source>
</evidence>
<dbReference type="OrthoDB" id="6132759at2759"/>
<evidence type="ECO:0000256" key="5">
    <source>
        <dbReference type="ARBA" id="ARBA00022989"/>
    </source>
</evidence>
<sequence>MSTTYVGPDSCDACPGNCNAFGISEYDCKDSFFGGVPPLPQGYGYGIVIAFGVFFSVVTSFLVWLDYRYGGTKQTSEQFNTAGRSVKTGLIANVIVSEWTWAATLLQSSNVAWQYGVSGPFWYASGATIQILLFGILAVELKRKAPNAHTMLEIIRARWGNTAHKVFFFFAIMTNCIVCAMLLLGGAAVTQALTGMNLYAAAVLIPVGVIMYTAHGGLKATFMSTYLHTVVVFIALCLFAFEIYAVPKTGLGSPAVVWEHLMAIAQRGGAHKGPVANNKEGSYITMFSEGGLIFGVINVIGNFGTVFVDQAYWMGAIASKPSASYKGYILGGLMWFSIPFTLATSLGLASVALDLPLTKAEAGSGLVPPAVAVYMLGKSGAVWITIMLFMAVTSTGSAELIAVSSLFSYDLYRTYFNPKATGKDIIRVSRYAIVIFGMLMGVLAIVLFEIGLSLGWVYLFMGIAIGGAVAPIYMALVWSKASAVGAITGAISGTCLGLMAWLVTCQAYYGSINIDNLGGDYPMLAGNLASILSSLFICSAISLWKPQNYDWQTTREIPTVDEDLSAHAPMTGDDSPEAMDRAYKIMLYVGWGLSITLVVIWPLLALPAGVFSKGVSGQEVGQVDEGECIHNLPSARRAPPNRFSTRSHTSQCLPLPSLTPRNDFADFTFWVILSITWGLLATIVSTTLPLWEARESLWTVIHNLFTCSTPTYDDEQSGAAVPGDFAKQAFPAPSFGNLANLEKEEK</sequence>
<dbReference type="AlphaFoldDB" id="A0A2P6V6C0"/>
<feature type="transmembrane region" description="Helical" evidence="8">
    <location>
        <begin position="381"/>
        <end position="407"/>
    </location>
</feature>
<dbReference type="Proteomes" id="UP000239649">
    <property type="component" value="Unassembled WGS sequence"/>
</dbReference>
<dbReference type="PROSITE" id="PS50283">
    <property type="entry name" value="NA_SOLUT_SYMP_3"/>
    <property type="match status" value="1"/>
</dbReference>
<feature type="transmembrane region" description="Helical" evidence="8">
    <location>
        <begin position="585"/>
        <end position="604"/>
    </location>
</feature>
<dbReference type="InterPro" id="IPR001734">
    <property type="entry name" value="Na/solute_symporter"/>
</dbReference>
<evidence type="ECO:0000256" key="3">
    <source>
        <dbReference type="ARBA" id="ARBA00022448"/>
    </source>
</evidence>
<evidence type="ECO:0000256" key="4">
    <source>
        <dbReference type="ARBA" id="ARBA00022692"/>
    </source>
</evidence>
<feature type="transmembrane region" description="Helical" evidence="8">
    <location>
        <begin position="483"/>
        <end position="503"/>
    </location>
</feature>
<protein>
    <submittedName>
        <fullName evidence="9">Urea-proton symporter DUR3-like</fullName>
    </submittedName>
</protein>
<evidence type="ECO:0000256" key="8">
    <source>
        <dbReference type="SAM" id="Phobius"/>
    </source>
</evidence>
<evidence type="ECO:0000313" key="10">
    <source>
        <dbReference type="Proteomes" id="UP000239649"/>
    </source>
</evidence>
<feature type="transmembrane region" description="Helical" evidence="8">
    <location>
        <begin position="667"/>
        <end position="691"/>
    </location>
</feature>
<accession>A0A2P6V6C0</accession>
<organism evidence="9 10">
    <name type="scientific">Micractinium conductrix</name>
    <dbReference type="NCBI Taxonomy" id="554055"/>
    <lineage>
        <taxon>Eukaryota</taxon>
        <taxon>Viridiplantae</taxon>
        <taxon>Chlorophyta</taxon>
        <taxon>core chlorophytes</taxon>
        <taxon>Trebouxiophyceae</taxon>
        <taxon>Chlorellales</taxon>
        <taxon>Chlorellaceae</taxon>
        <taxon>Chlorella clade</taxon>
        <taxon>Micractinium</taxon>
    </lineage>
</organism>
<dbReference type="EMBL" id="LHPF02000025">
    <property type="protein sequence ID" value="PSC69629.1"/>
    <property type="molecule type" value="Genomic_DNA"/>
</dbReference>
<keyword evidence="6 8" id="KW-0472">Membrane</keyword>
<dbReference type="PANTHER" id="PTHR46154">
    <property type="match status" value="1"/>
</dbReference>
<dbReference type="GO" id="GO:0005886">
    <property type="term" value="C:plasma membrane"/>
    <property type="evidence" value="ECO:0007669"/>
    <property type="project" value="TreeGrafter"/>
</dbReference>
<feature type="transmembrane region" description="Helical" evidence="8">
    <location>
        <begin position="88"/>
        <end position="109"/>
    </location>
</feature>
<evidence type="ECO:0000256" key="7">
    <source>
        <dbReference type="RuleBase" id="RU362091"/>
    </source>
</evidence>
<feature type="transmembrane region" description="Helical" evidence="8">
    <location>
        <begin position="292"/>
        <end position="315"/>
    </location>
</feature>
<keyword evidence="3" id="KW-0813">Transport</keyword>
<keyword evidence="4 8" id="KW-0812">Transmembrane</keyword>
<dbReference type="Pfam" id="PF00474">
    <property type="entry name" value="SSF"/>
    <property type="match status" value="1"/>
</dbReference>
<comment type="caution">
    <text evidence="9">The sequence shown here is derived from an EMBL/GenBank/DDBJ whole genome shotgun (WGS) entry which is preliminary data.</text>
</comment>
<dbReference type="GO" id="GO:0015204">
    <property type="term" value="F:urea transmembrane transporter activity"/>
    <property type="evidence" value="ECO:0007669"/>
    <property type="project" value="InterPro"/>
</dbReference>
<feature type="transmembrane region" description="Helical" evidence="8">
    <location>
        <begin position="327"/>
        <end position="349"/>
    </location>
</feature>
<evidence type="ECO:0000256" key="2">
    <source>
        <dbReference type="ARBA" id="ARBA00006434"/>
    </source>
</evidence>
<dbReference type="PANTHER" id="PTHR46154:SF4">
    <property type="entry name" value="UREA ACTIVE TRANSPORTER"/>
    <property type="match status" value="1"/>
</dbReference>
<proteinExistence type="inferred from homology"/>
<dbReference type="NCBIfam" id="TIGR00813">
    <property type="entry name" value="sss"/>
    <property type="match status" value="1"/>
</dbReference>
<evidence type="ECO:0000256" key="6">
    <source>
        <dbReference type="ARBA" id="ARBA00023136"/>
    </source>
</evidence>
<dbReference type="CDD" id="cd11476">
    <property type="entry name" value="SLC5sbd_DUR3"/>
    <property type="match status" value="1"/>
</dbReference>
<dbReference type="InterPro" id="IPR038377">
    <property type="entry name" value="Na/Glc_symporter_sf"/>
</dbReference>
<dbReference type="InterPro" id="IPR031155">
    <property type="entry name" value="DUR"/>
</dbReference>
<comment type="subcellular location">
    <subcellularLocation>
        <location evidence="1">Membrane</location>
        <topology evidence="1">Multi-pass membrane protein</topology>
    </subcellularLocation>
</comment>
<feature type="transmembrane region" description="Helical" evidence="8">
    <location>
        <begin position="523"/>
        <end position="544"/>
    </location>
</feature>
<feature type="transmembrane region" description="Helical" evidence="8">
    <location>
        <begin position="196"/>
        <end position="214"/>
    </location>
</feature>
<dbReference type="STRING" id="554055.A0A2P6V6C0"/>
<feature type="transmembrane region" description="Helical" evidence="8">
    <location>
        <begin position="456"/>
        <end position="476"/>
    </location>
</feature>
<feature type="transmembrane region" description="Helical" evidence="8">
    <location>
        <begin position="226"/>
        <end position="246"/>
    </location>
</feature>
<name>A0A2P6V6C0_9CHLO</name>
<reference evidence="9 10" key="1">
    <citation type="journal article" date="2018" name="Plant J.">
        <title>Genome sequences of Chlorella sorokiniana UTEX 1602 and Micractinium conductrix SAG 241.80: implications to maltose excretion by a green alga.</title>
        <authorList>
            <person name="Arriola M.B."/>
            <person name="Velmurugan N."/>
            <person name="Zhang Y."/>
            <person name="Plunkett M.H."/>
            <person name="Hondzo H."/>
            <person name="Barney B.M."/>
        </authorList>
    </citation>
    <scope>NUCLEOTIDE SEQUENCE [LARGE SCALE GENOMIC DNA]</scope>
    <source>
        <strain evidence="9 10">SAG 241.80</strain>
    </source>
</reference>
<feature type="transmembrane region" description="Helical" evidence="8">
    <location>
        <begin position="166"/>
        <end position="190"/>
    </location>
</feature>
<gene>
    <name evidence="9" type="ORF">C2E20_6907</name>
</gene>
<keyword evidence="10" id="KW-1185">Reference proteome</keyword>